<feature type="non-terminal residue" evidence="2">
    <location>
        <position position="1"/>
    </location>
</feature>
<feature type="compositionally biased region" description="Polar residues" evidence="1">
    <location>
        <begin position="1"/>
        <end position="10"/>
    </location>
</feature>
<evidence type="ECO:0000313" key="2">
    <source>
        <dbReference type="EMBL" id="JAI14728.1"/>
    </source>
</evidence>
<dbReference type="AlphaFoldDB" id="A0A0K8TKR1"/>
<sequence length="68" mass="7576">PKMVQNSSVDKNPCKGKLPSNNLDKNSGCGAKAKVPTTRPENNSSGDKYKYNRMICNNREAFNNLHFC</sequence>
<name>A0A0K8TKR1_TABBR</name>
<accession>A0A0K8TKR1</accession>
<protein>
    <submittedName>
        <fullName evidence="2">Uncharacterized protein</fullName>
    </submittedName>
</protein>
<reference evidence="2" key="1">
    <citation type="journal article" date="2015" name="Insect Biochem. Mol. Biol.">
        <title>An insight into the sialome of the horse fly, Tabanus bromius.</title>
        <authorList>
            <person name="Ribeiro J.M."/>
            <person name="Kazimirova M."/>
            <person name="Takac P."/>
            <person name="Andersen J.F."/>
            <person name="Francischetti I.M."/>
        </authorList>
    </citation>
    <scope>NUCLEOTIDE SEQUENCE</scope>
</reference>
<feature type="region of interest" description="Disordered" evidence="1">
    <location>
        <begin position="1"/>
        <end position="49"/>
    </location>
</feature>
<organism evidence="2">
    <name type="scientific">Tabanus bromius</name>
    <name type="common">Band-eyed brown horse fly</name>
    <dbReference type="NCBI Taxonomy" id="304241"/>
    <lineage>
        <taxon>Eukaryota</taxon>
        <taxon>Metazoa</taxon>
        <taxon>Ecdysozoa</taxon>
        <taxon>Arthropoda</taxon>
        <taxon>Hexapoda</taxon>
        <taxon>Insecta</taxon>
        <taxon>Pterygota</taxon>
        <taxon>Neoptera</taxon>
        <taxon>Endopterygota</taxon>
        <taxon>Diptera</taxon>
        <taxon>Brachycera</taxon>
        <taxon>Tabanomorpha</taxon>
        <taxon>Tabanoidea</taxon>
        <taxon>Tabanidae</taxon>
        <taxon>Tabanus</taxon>
    </lineage>
</organism>
<evidence type="ECO:0000256" key="1">
    <source>
        <dbReference type="SAM" id="MobiDB-lite"/>
    </source>
</evidence>
<dbReference type="EMBL" id="GDAI01002875">
    <property type="protein sequence ID" value="JAI14728.1"/>
    <property type="molecule type" value="mRNA"/>
</dbReference>
<proteinExistence type="evidence at transcript level"/>